<keyword evidence="1" id="KW-1133">Transmembrane helix</keyword>
<feature type="transmembrane region" description="Helical" evidence="1">
    <location>
        <begin position="96"/>
        <end position="115"/>
    </location>
</feature>
<evidence type="ECO:0000256" key="1">
    <source>
        <dbReference type="SAM" id="Phobius"/>
    </source>
</evidence>
<evidence type="ECO:0000313" key="3">
    <source>
        <dbReference type="Proteomes" id="UP000593591"/>
    </source>
</evidence>
<accession>A0A7M1XJR0</accession>
<sequence>MVLLFFLFSILGCYYGAQALLPKPSKFIDADIVKKKVDQVNDNIQKEIDKTVKIDFYSCENNQFIHQQIVDFAGLAKAERKANERRMRCQAKAIKYLLIGTLFLAFSYVALSLMIL</sequence>
<proteinExistence type="predicted"/>
<gene>
    <name evidence="2" type="ORF">DYE49_02530</name>
</gene>
<dbReference type="EMBL" id="CP031517">
    <property type="protein sequence ID" value="QOS39390.1"/>
    <property type="molecule type" value="Genomic_DNA"/>
</dbReference>
<protein>
    <submittedName>
        <fullName evidence="2">Uncharacterized protein</fullName>
    </submittedName>
</protein>
<dbReference type="KEGG" id="trc:DYE49_02530"/>
<reference evidence="2 3" key="1">
    <citation type="submission" date="2018-08" db="EMBL/GenBank/DDBJ databases">
        <title>The first complete genome of Treponema rectale (CHPAT), a commensal spirochete of the bovine rectum.</title>
        <authorList>
            <person name="Staton G.J."/>
            <person name="Clegg S.R."/>
            <person name="Carter S.D."/>
            <person name="Radford A.D."/>
            <person name="Darby A."/>
            <person name="Hall N."/>
            <person name="Birtles R.J."/>
            <person name="Evans N.J."/>
        </authorList>
    </citation>
    <scope>NUCLEOTIDE SEQUENCE [LARGE SCALE GENOMIC DNA]</scope>
    <source>
        <strain evidence="2 3">CHPA</strain>
    </source>
</reference>
<keyword evidence="1" id="KW-0812">Transmembrane</keyword>
<dbReference type="Proteomes" id="UP000593591">
    <property type="component" value="Chromosome"/>
</dbReference>
<dbReference type="AlphaFoldDB" id="A0A7M1XJR0"/>
<name>A0A7M1XJR0_9SPIR</name>
<evidence type="ECO:0000313" key="2">
    <source>
        <dbReference type="EMBL" id="QOS39390.1"/>
    </source>
</evidence>
<keyword evidence="1" id="KW-0472">Membrane</keyword>
<organism evidence="2 3">
    <name type="scientific">Treponema rectale</name>
    <dbReference type="NCBI Taxonomy" id="744512"/>
    <lineage>
        <taxon>Bacteria</taxon>
        <taxon>Pseudomonadati</taxon>
        <taxon>Spirochaetota</taxon>
        <taxon>Spirochaetia</taxon>
        <taxon>Spirochaetales</taxon>
        <taxon>Treponemataceae</taxon>
        <taxon>Treponema</taxon>
    </lineage>
</organism>